<name>A0A1I1HPQ5_NATHA</name>
<dbReference type="SUPFAM" id="SSF48317">
    <property type="entry name" value="Acid phosphatase/Vanadium-dependent haloperoxidase"/>
    <property type="match status" value="1"/>
</dbReference>
<keyword evidence="2" id="KW-0812">Transmembrane</keyword>
<dbReference type="InterPro" id="IPR000326">
    <property type="entry name" value="PAP2/HPO"/>
</dbReference>
<dbReference type="EMBL" id="FOKW01000006">
    <property type="protein sequence ID" value="SFC26089.1"/>
    <property type="molecule type" value="Genomic_DNA"/>
</dbReference>
<feature type="transmembrane region" description="Helical" evidence="2">
    <location>
        <begin position="219"/>
        <end position="240"/>
    </location>
</feature>
<evidence type="ECO:0000256" key="1">
    <source>
        <dbReference type="SAM" id="MobiDB-lite"/>
    </source>
</evidence>
<dbReference type="SMART" id="SM00014">
    <property type="entry name" value="acidPPc"/>
    <property type="match status" value="1"/>
</dbReference>
<dbReference type="AlphaFoldDB" id="A0A1I1HPQ5"/>
<feature type="transmembrane region" description="Helical" evidence="2">
    <location>
        <begin position="46"/>
        <end position="62"/>
    </location>
</feature>
<evidence type="ECO:0000313" key="5">
    <source>
        <dbReference type="Proteomes" id="UP000199161"/>
    </source>
</evidence>
<dbReference type="OrthoDB" id="329477at2157"/>
<sequence>MALPSVAIVTAVVVGLGLVATCLLCLTAEQVRRTIDTFDRRIASTAPYLAVAAVVFLLKWITHDERLDLSYAIGWRMTESIYAVEGAFVAVLQDLIPPSLYGFFSGIYMFGFSYLLFTAAVLTFALPSQRCFKELLVAYLLNYSLGAVCYTLFVAYGPRNWIPARVDGVLYDLYPQTQEVTAAVSAKTNVFPSLHTSLSVVVLLFAWRTHGTYPRWSSIATFVASSVVLSTMVLGIHWLFDVVAGVALGIGSAVAASRIVDRAEGGDPPTASDDGPVAITSETDD</sequence>
<dbReference type="InterPro" id="IPR026841">
    <property type="entry name" value="Aur1/Ipt1"/>
</dbReference>
<accession>A0A1I1HPQ5</accession>
<proteinExistence type="predicted"/>
<evidence type="ECO:0000259" key="3">
    <source>
        <dbReference type="SMART" id="SM00014"/>
    </source>
</evidence>
<evidence type="ECO:0000256" key="2">
    <source>
        <dbReference type="SAM" id="Phobius"/>
    </source>
</evidence>
<dbReference type="Pfam" id="PF14378">
    <property type="entry name" value="PAP2_3"/>
    <property type="match status" value="1"/>
</dbReference>
<feature type="transmembrane region" description="Helical" evidence="2">
    <location>
        <begin position="136"/>
        <end position="156"/>
    </location>
</feature>
<keyword evidence="2" id="KW-0472">Membrane</keyword>
<feature type="region of interest" description="Disordered" evidence="1">
    <location>
        <begin position="263"/>
        <end position="285"/>
    </location>
</feature>
<dbReference type="Proteomes" id="UP000199161">
    <property type="component" value="Unassembled WGS sequence"/>
</dbReference>
<dbReference type="InterPro" id="IPR036938">
    <property type="entry name" value="PAP2/HPO_sf"/>
</dbReference>
<reference evidence="5" key="1">
    <citation type="submission" date="2016-10" db="EMBL/GenBank/DDBJ databases">
        <authorList>
            <person name="Varghese N."/>
            <person name="Submissions S."/>
        </authorList>
    </citation>
    <scope>NUCLEOTIDE SEQUENCE [LARGE SCALE GENOMIC DNA]</scope>
    <source>
        <strain evidence="5">DSM 13078</strain>
    </source>
</reference>
<feature type="domain" description="Phosphatidic acid phosphatase type 2/haloperoxidase" evidence="3">
    <location>
        <begin position="140"/>
        <end position="257"/>
    </location>
</feature>
<organism evidence="4 5">
    <name type="scientific">Natronobacterium haloterrestre</name>
    <name type="common">Halobiforma haloterrestris</name>
    <dbReference type="NCBI Taxonomy" id="148448"/>
    <lineage>
        <taxon>Archaea</taxon>
        <taxon>Methanobacteriati</taxon>
        <taxon>Methanobacteriota</taxon>
        <taxon>Stenosarchaea group</taxon>
        <taxon>Halobacteria</taxon>
        <taxon>Halobacteriales</taxon>
        <taxon>Natrialbaceae</taxon>
        <taxon>Natronobacterium</taxon>
    </lineage>
</organism>
<dbReference type="RefSeq" id="WP_089788459.1">
    <property type="nucleotide sequence ID" value="NZ_FOKW01000006.1"/>
</dbReference>
<dbReference type="GO" id="GO:0016020">
    <property type="term" value="C:membrane"/>
    <property type="evidence" value="ECO:0007669"/>
    <property type="project" value="UniProtKB-SubCell"/>
</dbReference>
<feature type="transmembrane region" description="Helical" evidence="2">
    <location>
        <begin position="6"/>
        <end position="26"/>
    </location>
</feature>
<keyword evidence="2" id="KW-1133">Transmembrane helix</keyword>
<dbReference type="Gene3D" id="1.20.144.10">
    <property type="entry name" value="Phosphatidic acid phosphatase type 2/haloperoxidase"/>
    <property type="match status" value="1"/>
</dbReference>
<feature type="transmembrane region" description="Helical" evidence="2">
    <location>
        <begin position="100"/>
        <end position="124"/>
    </location>
</feature>
<keyword evidence="5" id="KW-1185">Reference proteome</keyword>
<evidence type="ECO:0000313" key="4">
    <source>
        <dbReference type="EMBL" id="SFC26089.1"/>
    </source>
</evidence>
<protein>
    <submittedName>
        <fullName evidence="4">Membrane-associated phospholipid phosphatase</fullName>
    </submittedName>
</protein>
<gene>
    <name evidence="4" type="ORF">SAMN05444422_106113</name>
</gene>